<dbReference type="InterPro" id="IPR027275">
    <property type="entry name" value="PRC-brl_dom"/>
</dbReference>
<proteinExistence type="predicted"/>
<keyword evidence="3" id="KW-1185">Reference proteome</keyword>
<organism evidence="2 3">
    <name type="scientific">Streptomyces cacaoi</name>
    <dbReference type="NCBI Taxonomy" id="1898"/>
    <lineage>
        <taxon>Bacteria</taxon>
        <taxon>Bacillati</taxon>
        <taxon>Actinomycetota</taxon>
        <taxon>Actinomycetes</taxon>
        <taxon>Kitasatosporales</taxon>
        <taxon>Streptomycetaceae</taxon>
        <taxon>Streptomyces</taxon>
    </lineage>
</organism>
<reference evidence="2 3" key="1">
    <citation type="submission" date="2019-06" db="EMBL/GenBank/DDBJ databases">
        <title>Whole genome shotgun sequence of Streptomyces cacaoi subsp. cacaoi NBRC 12748.</title>
        <authorList>
            <person name="Hosoyama A."/>
            <person name="Uohara A."/>
            <person name="Ohji S."/>
            <person name="Ichikawa N."/>
        </authorList>
    </citation>
    <scope>NUCLEOTIDE SEQUENCE [LARGE SCALE GENOMIC DNA]</scope>
    <source>
        <strain evidence="2 3">NBRC 12748</strain>
    </source>
</reference>
<evidence type="ECO:0000313" key="3">
    <source>
        <dbReference type="Proteomes" id="UP000319210"/>
    </source>
</evidence>
<gene>
    <name evidence="2" type="ORF">SCA03_38400</name>
</gene>
<comment type="caution">
    <text evidence="2">The sequence shown here is derived from an EMBL/GenBank/DDBJ whole genome shotgun (WGS) entry which is preliminary data.</text>
</comment>
<protein>
    <submittedName>
        <fullName evidence="2">Photosystem reaction center subunit H</fullName>
    </submittedName>
</protein>
<dbReference type="Proteomes" id="UP000319210">
    <property type="component" value="Unassembled WGS sequence"/>
</dbReference>
<evidence type="ECO:0000313" key="2">
    <source>
        <dbReference type="EMBL" id="GEB51289.1"/>
    </source>
</evidence>
<dbReference type="GO" id="GO:0019684">
    <property type="term" value="P:photosynthesis, light reaction"/>
    <property type="evidence" value="ECO:0007669"/>
    <property type="project" value="InterPro"/>
</dbReference>
<dbReference type="InterPro" id="IPR011033">
    <property type="entry name" value="PRC_barrel-like_sf"/>
</dbReference>
<name>A0A4Y3R1X6_STRCI</name>
<dbReference type="AlphaFoldDB" id="A0A4Y3R1X6"/>
<accession>A0A4Y3R1X6</accession>
<dbReference type="GO" id="GO:0030077">
    <property type="term" value="C:plasma membrane light-harvesting complex"/>
    <property type="evidence" value="ECO:0007669"/>
    <property type="project" value="InterPro"/>
</dbReference>
<evidence type="ECO:0000259" key="1">
    <source>
        <dbReference type="Pfam" id="PF05239"/>
    </source>
</evidence>
<dbReference type="SUPFAM" id="SSF50346">
    <property type="entry name" value="PRC-barrel domain"/>
    <property type="match status" value="1"/>
</dbReference>
<feature type="domain" description="PRC-barrel" evidence="1">
    <location>
        <begin position="11"/>
        <end position="80"/>
    </location>
</feature>
<sequence length="122" mass="13502">MEAEMFEPEDIREWRGRNVVDESGSKIGSMESVYVDTASDRPSFATVTVGMPTKHRLVFVPLAGATVGPDYLKVKYDKGAVKDAPWISTDGELPADREAAVFAHYDLHYTPGASGERRLARR</sequence>
<dbReference type="InterPro" id="IPR014747">
    <property type="entry name" value="Bac_photo_RC_H_C"/>
</dbReference>
<dbReference type="Pfam" id="PF05239">
    <property type="entry name" value="PRC"/>
    <property type="match status" value="1"/>
</dbReference>
<dbReference type="Gene3D" id="3.90.50.10">
    <property type="entry name" value="Photosynthetic Reaction Center, subunit H, domain 2"/>
    <property type="match status" value="1"/>
</dbReference>
<dbReference type="EMBL" id="BJMM01000019">
    <property type="protein sequence ID" value="GEB51289.1"/>
    <property type="molecule type" value="Genomic_DNA"/>
</dbReference>